<feature type="compositionally biased region" description="Polar residues" evidence="3">
    <location>
        <begin position="1"/>
        <end position="11"/>
    </location>
</feature>
<evidence type="ECO:0000256" key="1">
    <source>
        <dbReference type="ARBA" id="ARBA00023054"/>
    </source>
</evidence>
<accession>A0AAV2GA48</accession>
<organism evidence="4 5">
    <name type="scientific">Linum trigynum</name>
    <dbReference type="NCBI Taxonomy" id="586398"/>
    <lineage>
        <taxon>Eukaryota</taxon>
        <taxon>Viridiplantae</taxon>
        <taxon>Streptophyta</taxon>
        <taxon>Embryophyta</taxon>
        <taxon>Tracheophyta</taxon>
        <taxon>Spermatophyta</taxon>
        <taxon>Magnoliopsida</taxon>
        <taxon>eudicotyledons</taxon>
        <taxon>Gunneridae</taxon>
        <taxon>Pentapetalae</taxon>
        <taxon>rosids</taxon>
        <taxon>fabids</taxon>
        <taxon>Malpighiales</taxon>
        <taxon>Linaceae</taxon>
        <taxon>Linum</taxon>
    </lineage>
</organism>
<feature type="compositionally biased region" description="Polar residues" evidence="3">
    <location>
        <begin position="382"/>
        <end position="401"/>
    </location>
</feature>
<feature type="region of interest" description="Disordered" evidence="3">
    <location>
        <begin position="175"/>
        <end position="201"/>
    </location>
</feature>
<feature type="region of interest" description="Disordered" evidence="3">
    <location>
        <begin position="281"/>
        <end position="305"/>
    </location>
</feature>
<feature type="compositionally biased region" description="Pro residues" evidence="3">
    <location>
        <begin position="532"/>
        <end position="552"/>
    </location>
</feature>
<feature type="region of interest" description="Disordered" evidence="3">
    <location>
        <begin position="339"/>
        <end position="562"/>
    </location>
</feature>
<gene>
    <name evidence="4" type="ORF">LTRI10_LOCUS46330</name>
</gene>
<protein>
    <submittedName>
        <fullName evidence="4">Uncharacterized protein</fullName>
    </submittedName>
</protein>
<feature type="region of interest" description="Disordered" evidence="3">
    <location>
        <begin position="1"/>
        <end position="23"/>
    </location>
</feature>
<dbReference type="Proteomes" id="UP001497516">
    <property type="component" value="Chromosome 8"/>
</dbReference>
<reference evidence="4 5" key="1">
    <citation type="submission" date="2024-04" db="EMBL/GenBank/DDBJ databases">
        <authorList>
            <person name="Fracassetti M."/>
        </authorList>
    </citation>
    <scope>NUCLEOTIDE SEQUENCE [LARGE SCALE GENOMIC DNA]</scope>
</reference>
<dbReference type="PANTHER" id="PTHR31342">
    <property type="entry name" value="PROTEIN CHUP1, CHLOROPLASTIC"/>
    <property type="match status" value="1"/>
</dbReference>
<proteinExistence type="predicted"/>
<feature type="compositionally biased region" description="Pro residues" evidence="3">
    <location>
        <begin position="499"/>
        <end position="509"/>
    </location>
</feature>
<feature type="compositionally biased region" description="Polar residues" evidence="3">
    <location>
        <begin position="433"/>
        <end position="449"/>
    </location>
</feature>
<dbReference type="PANTHER" id="PTHR31342:SF16">
    <property type="entry name" value="TALIN_MIDDLE DOMAIN-CONTAINING PROTEIN"/>
    <property type="match status" value="1"/>
</dbReference>
<evidence type="ECO:0000313" key="4">
    <source>
        <dbReference type="EMBL" id="CAL1406615.1"/>
    </source>
</evidence>
<feature type="compositionally biased region" description="Basic and acidic residues" evidence="3">
    <location>
        <begin position="282"/>
        <end position="295"/>
    </location>
</feature>
<dbReference type="AlphaFoldDB" id="A0AAV2GA48"/>
<evidence type="ECO:0000256" key="3">
    <source>
        <dbReference type="SAM" id="MobiDB-lite"/>
    </source>
</evidence>
<evidence type="ECO:0000256" key="2">
    <source>
        <dbReference type="SAM" id="Coils"/>
    </source>
</evidence>
<name>A0AAV2GA48_9ROSI</name>
<feature type="compositionally biased region" description="Pro residues" evidence="3">
    <location>
        <begin position="346"/>
        <end position="356"/>
    </location>
</feature>
<dbReference type="EMBL" id="OZ034821">
    <property type="protein sequence ID" value="CAL1406615.1"/>
    <property type="molecule type" value="Genomic_DNA"/>
</dbReference>
<sequence length="865" mass="95288">MPGLLTESTTMGFGGHDSHVSQVRNDQKKEISSVMKSNKSNGWANNILLMAELRKQILIFRGLVDLPPCNGYVPINELLTELIINLHALYPELVVCNVAAKTIESPMNQVLIQLYNALNSIGDSWHKSVVKMKYGKEPRESMENVTLEQLSQKVLGKINELIVIRREMLEKKNENANDESLVETSTPVVIPSESNSRKREINPLNSPKVVEYFLSSHLENPPSLFRTEATKRLKPLEMKYLPSSLVSPLFTQDLNSNIKGKESPEFDGMKTKSVSLGLRAEINSRESKESQEDVNSRVSGSESVLHDYEVREASPETNTPKGLSNVVLAIQSPTLYLPSNEDVAPPTLPLVPPPNSKPSNGTTLPELKSPSCEDGHIYGEETSGSESNMTCEGKETSTSPIVSPLPMLQNPECVLSSSSGTPTSSPLSTPSSKIGNNSKESTNGSNSSLKCDVSHVYPPTIHKRPPPPPPPLPPRILSSIEATSPPLPILAPPTKGSMAPPPPPLPPRNFSPMEVISPTLPILAPPSKGSIPPSPPPLSPRKVTSPPPPIPEAPKKGLMPPPPPPLGMGKLLRPKNNTRLKRSILMVYVYQVLKKKEEGHVGPKSNKTVQGKRSKIGSNTGAKQGMADAIQEITKKSTYYQQIEADAKKYAPLVMEIKAAISAFETKNMEELVKFLSYVEKNLEKLSDETQVLARFEEFPVKKLEALRGAGALYLKLKAMTKNLKNWKIAPPIGHLLDKIESYFNKIKREIEMLELNKDEESKRFKSNNIHFDFNVIVQVKESMVDVSSGCMELALKEWREAKISKDSNGSGMKLKGHATTSGRVLWRTFQFAYRVYSFAGGQDDRADLLARELANAMEIDPSPK</sequence>
<feature type="region of interest" description="Disordered" evidence="3">
    <location>
        <begin position="600"/>
        <end position="623"/>
    </location>
</feature>
<dbReference type="InterPro" id="IPR040265">
    <property type="entry name" value="CHUP1/IPGA1-like"/>
</dbReference>
<keyword evidence="1 2" id="KW-0175">Coiled coil</keyword>
<keyword evidence="5" id="KW-1185">Reference proteome</keyword>
<feature type="compositionally biased region" description="Low complexity" evidence="3">
    <location>
        <begin position="415"/>
        <end position="432"/>
    </location>
</feature>
<feature type="coiled-coil region" evidence="2">
    <location>
        <begin position="737"/>
        <end position="764"/>
    </location>
</feature>
<evidence type="ECO:0000313" key="5">
    <source>
        <dbReference type="Proteomes" id="UP001497516"/>
    </source>
</evidence>